<keyword evidence="6" id="KW-0800">Toxin</keyword>
<dbReference type="GO" id="GO:0090729">
    <property type="term" value="F:toxin activity"/>
    <property type="evidence" value="ECO:0007669"/>
    <property type="project" value="UniProtKB-KW"/>
</dbReference>
<dbReference type="EMBL" id="AGSN01000048">
    <property type="protein sequence ID" value="EHH13497.1"/>
    <property type="molecule type" value="Genomic_DNA"/>
</dbReference>
<dbReference type="STRING" id="1082933.A6B35_02030"/>
<dbReference type="InterPro" id="IPR051619">
    <property type="entry name" value="TypeII_TA_RNase_PINc/VapC"/>
</dbReference>
<dbReference type="GO" id="GO:0016787">
    <property type="term" value="F:hydrolase activity"/>
    <property type="evidence" value="ECO:0007669"/>
    <property type="project" value="UniProtKB-KW"/>
</dbReference>
<evidence type="ECO:0000256" key="1">
    <source>
        <dbReference type="ARBA" id="ARBA00022649"/>
    </source>
</evidence>
<dbReference type="SUPFAM" id="SSF88723">
    <property type="entry name" value="PIN domain-like"/>
    <property type="match status" value="1"/>
</dbReference>
<evidence type="ECO:0000259" key="7">
    <source>
        <dbReference type="Pfam" id="PF01850"/>
    </source>
</evidence>
<keyword evidence="2 6" id="KW-0540">Nuclease</keyword>
<dbReference type="CDD" id="cd09873">
    <property type="entry name" value="PIN_Pae0151-like"/>
    <property type="match status" value="1"/>
</dbReference>
<keyword evidence="3 6" id="KW-0479">Metal-binding</keyword>
<feature type="binding site" evidence="6">
    <location>
        <position position="103"/>
    </location>
    <ligand>
        <name>Mg(2+)</name>
        <dbReference type="ChEBI" id="CHEBI:18420"/>
    </ligand>
</feature>
<dbReference type="KEGG" id="mamo:A6B35_02030"/>
<name>G6Y446_9HYPH</name>
<evidence type="ECO:0000256" key="2">
    <source>
        <dbReference type="ARBA" id="ARBA00022722"/>
    </source>
</evidence>
<dbReference type="InterPro" id="IPR029060">
    <property type="entry name" value="PIN-like_dom_sf"/>
</dbReference>
<evidence type="ECO:0000256" key="6">
    <source>
        <dbReference type="HAMAP-Rule" id="MF_00265"/>
    </source>
</evidence>
<feature type="binding site" evidence="6">
    <location>
        <position position="5"/>
    </location>
    <ligand>
        <name>Mg(2+)</name>
        <dbReference type="ChEBI" id="CHEBI:18420"/>
    </ligand>
</feature>
<feature type="domain" description="PIN" evidence="7">
    <location>
        <begin position="2"/>
        <end position="128"/>
    </location>
</feature>
<accession>G6Y446</accession>
<evidence type="ECO:0000256" key="3">
    <source>
        <dbReference type="ARBA" id="ARBA00022723"/>
    </source>
</evidence>
<dbReference type="InterPro" id="IPR002716">
    <property type="entry name" value="PIN_dom"/>
</dbReference>
<dbReference type="Proteomes" id="UP000002949">
    <property type="component" value="Unassembled WGS sequence"/>
</dbReference>
<dbReference type="InterPro" id="IPR044153">
    <property type="entry name" value="PIN_Pae0151-like"/>
</dbReference>
<keyword evidence="5 6" id="KW-0460">Magnesium</keyword>
<reference evidence="8 9" key="1">
    <citation type="journal article" date="2012" name="J. Bacteriol.">
        <title>Draft Genome Sequence of Plant Growth-Promoting Rhizobium Mesorhizobium amorphae, Isolated from Zinc-Lead Mine Tailings.</title>
        <authorList>
            <person name="Hao X."/>
            <person name="Lin Y."/>
            <person name="Johnstone L."/>
            <person name="Baltrus D.A."/>
            <person name="Miller S.J."/>
            <person name="Wei G."/>
            <person name="Rensing C."/>
        </authorList>
    </citation>
    <scope>NUCLEOTIDE SEQUENCE [LARGE SCALE GENOMIC DNA]</scope>
    <source>
        <strain evidence="8 9">CCNWGS0123</strain>
    </source>
</reference>
<dbReference type="Gene3D" id="3.40.50.1010">
    <property type="entry name" value="5'-nuclease"/>
    <property type="match status" value="1"/>
</dbReference>
<sequence length="143" mass="15663">MIVVDASVFVKLLKQEEDSKAARDLTDRMLEEGQGYLAPSIALYETLSAALHVELPLATVGQLFEQFRELGLAIEDPTVEELATAEKIATSSKGGNGYPTLFDSIYHAMAIERGGTFVTADQRHFAKTKEFGSVVLLADWKPD</sequence>
<keyword evidence="9" id="KW-1185">Reference proteome</keyword>
<dbReference type="PANTHER" id="PTHR35901:SF1">
    <property type="entry name" value="EXONUCLEASE VAPC9"/>
    <property type="match status" value="1"/>
</dbReference>
<dbReference type="GO" id="GO:0000287">
    <property type="term" value="F:magnesium ion binding"/>
    <property type="evidence" value="ECO:0007669"/>
    <property type="project" value="UniProtKB-UniRule"/>
</dbReference>
<dbReference type="AlphaFoldDB" id="G6Y446"/>
<dbReference type="OrthoDB" id="7064101at2"/>
<evidence type="ECO:0000313" key="8">
    <source>
        <dbReference type="EMBL" id="EHH13497.1"/>
    </source>
</evidence>
<dbReference type="PANTHER" id="PTHR35901">
    <property type="entry name" value="RIBONUCLEASE VAPC3"/>
    <property type="match status" value="1"/>
</dbReference>
<dbReference type="RefSeq" id="WP_006200142.1">
    <property type="nucleotide sequence ID" value="NZ_AGSN01000048.1"/>
</dbReference>
<dbReference type="EC" id="3.1.-.-" evidence="6"/>
<organism evidence="8 9">
    <name type="scientific">Mesorhizobium amorphae CCNWGS0123</name>
    <dbReference type="NCBI Taxonomy" id="1082933"/>
    <lineage>
        <taxon>Bacteria</taxon>
        <taxon>Pseudomonadati</taxon>
        <taxon>Pseudomonadota</taxon>
        <taxon>Alphaproteobacteria</taxon>
        <taxon>Hyphomicrobiales</taxon>
        <taxon>Phyllobacteriaceae</taxon>
        <taxon>Mesorhizobium</taxon>
    </lineage>
</organism>
<keyword evidence="4 6" id="KW-0378">Hydrolase</keyword>
<comment type="cofactor">
    <cofactor evidence="6">
        <name>Mg(2+)</name>
        <dbReference type="ChEBI" id="CHEBI:18420"/>
    </cofactor>
</comment>
<keyword evidence="1 6" id="KW-1277">Toxin-antitoxin system</keyword>
<protein>
    <recommendedName>
        <fullName evidence="6">Ribonuclease VapC</fullName>
        <shortName evidence="6">RNase VapC</shortName>
        <ecNumber evidence="6">3.1.-.-</ecNumber>
    </recommendedName>
    <alternativeName>
        <fullName evidence="6">Toxin VapC</fullName>
    </alternativeName>
</protein>
<evidence type="ECO:0000256" key="4">
    <source>
        <dbReference type="ARBA" id="ARBA00022801"/>
    </source>
</evidence>
<dbReference type="HAMAP" id="MF_00265">
    <property type="entry name" value="VapC_Nob1"/>
    <property type="match status" value="1"/>
</dbReference>
<proteinExistence type="inferred from homology"/>
<dbReference type="GO" id="GO:0004540">
    <property type="term" value="F:RNA nuclease activity"/>
    <property type="evidence" value="ECO:0007669"/>
    <property type="project" value="InterPro"/>
</dbReference>
<dbReference type="InterPro" id="IPR022907">
    <property type="entry name" value="VapC_family"/>
</dbReference>
<comment type="function">
    <text evidence="6">Toxic component of a toxin-antitoxin (TA) system. An RNase.</text>
</comment>
<evidence type="ECO:0000313" key="9">
    <source>
        <dbReference type="Proteomes" id="UP000002949"/>
    </source>
</evidence>
<gene>
    <name evidence="6" type="primary">vapC</name>
    <name evidence="8" type="ORF">MEA186_03524</name>
</gene>
<dbReference type="PATRIC" id="fig|1082933.3.peg.638"/>
<comment type="similarity">
    <text evidence="6">Belongs to the PINc/VapC protein family.</text>
</comment>
<evidence type="ECO:0000256" key="5">
    <source>
        <dbReference type="ARBA" id="ARBA00022842"/>
    </source>
</evidence>
<dbReference type="Pfam" id="PF01850">
    <property type="entry name" value="PIN"/>
    <property type="match status" value="1"/>
</dbReference>